<name>A0ABX2P2E6_9PROT</name>
<sequence>MSMAPPVHLIGAAGRMGAALCHVLRERGETVVPVVRHPDRLPPDLREQARQADLENADTLMAALADAQHVVSTAHARFIPAILTASPDNSCLVAIGSTRKFTRWPDWHGDGVLAGERALMESGRPSMILHPTMIYGPQGENNVQRLVALLRYLPLVPLPSGGRSLIQPIYQDDVIRSIVTALDLARSGHLNTPEALVIAGPEPMTYRALVEAILAAAGLGTRLFLPVPAAILEFLVPLAKKLPGFPSIERAEVRRLLEDKAFSIQPMQDRLGFTPLPLKDGLAHLFRQPTEASPLPAGIRP</sequence>
<dbReference type="PANTHER" id="PTHR12126:SF11">
    <property type="entry name" value="NADH DEHYDROGENASE [UBIQUINONE] 1 ALPHA SUBCOMPLEX SUBUNIT 9, MITOCHONDRIAL"/>
    <property type="match status" value="1"/>
</dbReference>
<dbReference type="Pfam" id="PF13460">
    <property type="entry name" value="NAD_binding_10"/>
    <property type="match status" value="1"/>
</dbReference>
<dbReference type="Gene3D" id="3.40.50.720">
    <property type="entry name" value="NAD(P)-binding Rossmann-like Domain"/>
    <property type="match status" value="1"/>
</dbReference>
<keyword evidence="3" id="KW-1185">Reference proteome</keyword>
<evidence type="ECO:0000313" key="2">
    <source>
        <dbReference type="EMBL" id="NVN46101.1"/>
    </source>
</evidence>
<evidence type="ECO:0000259" key="1">
    <source>
        <dbReference type="Pfam" id="PF13460"/>
    </source>
</evidence>
<dbReference type="PANTHER" id="PTHR12126">
    <property type="entry name" value="NADH-UBIQUINONE OXIDOREDUCTASE 39 KDA SUBUNIT-RELATED"/>
    <property type="match status" value="1"/>
</dbReference>
<dbReference type="EMBL" id="JABXXV010000002">
    <property type="protein sequence ID" value="NVN46101.1"/>
    <property type="molecule type" value="Genomic_DNA"/>
</dbReference>
<protein>
    <submittedName>
        <fullName evidence="2">NAD(P)H-binding protein</fullName>
    </submittedName>
</protein>
<feature type="domain" description="NAD(P)-binding" evidence="1">
    <location>
        <begin position="11"/>
        <end position="76"/>
    </location>
</feature>
<reference evidence="2 3" key="1">
    <citation type="submission" date="2020-06" db="EMBL/GenBank/DDBJ databases">
        <title>Synonyms of Asaia species.</title>
        <authorList>
            <person name="Sombolestani A."/>
        </authorList>
    </citation>
    <scope>NUCLEOTIDE SEQUENCE [LARGE SCALE GENOMIC DNA]</scope>
    <source>
        <strain evidence="2 3">LMG 27047</strain>
    </source>
</reference>
<dbReference type="RefSeq" id="WP_267311535.1">
    <property type="nucleotide sequence ID" value="NZ_JABXXV010000002.1"/>
</dbReference>
<dbReference type="InterPro" id="IPR016040">
    <property type="entry name" value="NAD(P)-bd_dom"/>
</dbReference>
<dbReference type="InterPro" id="IPR051207">
    <property type="entry name" value="ComplexI_NDUFA9_subunit"/>
</dbReference>
<dbReference type="SUPFAM" id="SSF51735">
    <property type="entry name" value="NAD(P)-binding Rossmann-fold domains"/>
    <property type="match status" value="1"/>
</dbReference>
<dbReference type="Proteomes" id="UP001516351">
    <property type="component" value="Unassembled WGS sequence"/>
</dbReference>
<evidence type="ECO:0000313" key="3">
    <source>
        <dbReference type="Proteomes" id="UP001516351"/>
    </source>
</evidence>
<comment type="caution">
    <text evidence="2">The sequence shown here is derived from an EMBL/GenBank/DDBJ whole genome shotgun (WGS) entry which is preliminary data.</text>
</comment>
<accession>A0ABX2P2E6</accession>
<dbReference type="InterPro" id="IPR036291">
    <property type="entry name" value="NAD(P)-bd_dom_sf"/>
</dbReference>
<organism evidence="2 3">
    <name type="scientific">Asaia spathodeae</name>
    <dbReference type="NCBI Taxonomy" id="657016"/>
    <lineage>
        <taxon>Bacteria</taxon>
        <taxon>Pseudomonadati</taxon>
        <taxon>Pseudomonadota</taxon>
        <taxon>Alphaproteobacteria</taxon>
        <taxon>Acetobacterales</taxon>
        <taxon>Acetobacteraceae</taxon>
        <taxon>Asaia</taxon>
    </lineage>
</organism>
<proteinExistence type="predicted"/>
<gene>
    <name evidence="2" type="ORF">HW542_04665</name>
</gene>